<evidence type="ECO:0000259" key="2">
    <source>
        <dbReference type="PROSITE" id="PS50882"/>
    </source>
</evidence>
<sequence>MSPIFVANTYGIFRVSTSQVSRKDEMPSASLSFASSINDATSRIKGIVIDQTSGSEQGVYYPPTSYCDYYYPGYNGSIAQSDDKDYFNTVGGSYRTPFHATHMTLPILEMAQLALLLNLLGSEFHSNAVPNGFQPVGFFIIHKLKHRWFHALWSRLTRGPRAKSNNNSTQLSAEEQPGLAIPRDNYNLEEFQIQYDRAKFYVIKPYSEDGIASNMTFGQLLQTENKKLDAAFCNANAITCESGAKYPVFLFFSVTSLHFFLLFCNSIVDNFRVNTSGQFIGVAEMIGQFDFDKNMDFWQLD</sequence>
<dbReference type="GO" id="GO:0003729">
    <property type="term" value="F:mRNA binding"/>
    <property type="evidence" value="ECO:0007669"/>
    <property type="project" value="UniProtKB-UniRule"/>
</dbReference>
<accession>A0AAD1Z9L0</accession>
<dbReference type="EMBL" id="OU503042">
    <property type="protein sequence ID" value="CAI9765304.1"/>
    <property type="molecule type" value="Genomic_DNA"/>
</dbReference>
<evidence type="ECO:0000313" key="3">
    <source>
        <dbReference type="EMBL" id="CAI9765304.1"/>
    </source>
</evidence>
<protein>
    <recommendedName>
        <fullName evidence="1">YTH domain-containing family protein</fullName>
    </recommendedName>
</protein>
<dbReference type="Gene3D" id="3.10.590.10">
    <property type="entry name" value="ph1033 like domains"/>
    <property type="match status" value="2"/>
</dbReference>
<reference evidence="3" key="1">
    <citation type="submission" date="2023-05" db="EMBL/GenBank/DDBJ databases">
        <authorList>
            <person name="Huff M."/>
        </authorList>
    </citation>
    <scope>NUCLEOTIDE SEQUENCE</scope>
</reference>
<gene>
    <name evidence="3" type="ORF">FPE_LOCUS12734</name>
</gene>
<dbReference type="InterPro" id="IPR045168">
    <property type="entry name" value="YTH_prot"/>
</dbReference>
<feature type="domain" description="YTH" evidence="2">
    <location>
        <begin position="198"/>
        <end position="301"/>
    </location>
</feature>
<keyword evidence="1" id="KW-0694">RNA-binding</keyword>
<dbReference type="GO" id="GO:0061157">
    <property type="term" value="P:mRNA destabilization"/>
    <property type="evidence" value="ECO:0007669"/>
    <property type="project" value="TreeGrafter"/>
</dbReference>
<name>A0AAD1Z9L0_9LAMI</name>
<comment type="function">
    <text evidence="1">Specifically recognizes and binds N6-methyladenosine (m6A)-containing RNAs, and regulates mRNA stability. M6A is a modification present at internal sites of mRNAs and some non-coding RNAs and plays a role in mRNA stability and processing.</text>
</comment>
<evidence type="ECO:0000313" key="4">
    <source>
        <dbReference type="Proteomes" id="UP000834106"/>
    </source>
</evidence>
<proteinExistence type="inferred from homology"/>
<dbReference type="Proteomes" id="UP000834106">
    <property type="component" value="Chromosome 7"/>
</dbReference>
<comment type="similarity">
    <text evidence="1">Belongs to the YTHDF family.</text>
</comment>
<dbReference type="PANTHER" id="PTHR12357:SF95">
    <property type="entry name" value="YTH DOMAIN-CONTAINING FAMILY PROTEIN"/>
    <property type="match status" value="1"/>
</dbReference>
<organism evidence="3 4">
    <name type="scientific">Fraxinus pennsylvanica</name>
    <dbReference type="NCBI Taxonomy" id="56036"/>
    <lineage>
        <taxon>Eukaryota</taxon>
        <taxon>Viridiplantae</taxon>
        <taxon>Streptophyta</taxon>
        <taxon>Embryophyta</taxon>
        <taxon>Tracheophyta</taxon>
        <taxon>Spermatophyta</taxon>
        <taxon>Magnoliopsida</taxon>
        <taxon>eudicotyledons</taxon>
        <taxon>Gunneridae</taxon>
        <taxon>Pentapetalae</taxon>
        <taxon>asterids</taxon>
        <taxon>lamiids</taxon>
        <taxon>Lamiales</taxon>
        <taxon>Oleaceae</taxon>
        <taxon>Oleeae</taxon>
        <taxon>Fraxinus</taxon>
    </lineage>
</organism>
<dbReference type="PROSITE" id="PS50882">
    <property type="entry name" value="YTH"/>
    <property type="match status" value="1"/>
</dbReference>
<evidence type="ECO:0000256" key="1">
    <source>
        <dbReference type="RuleBase" id="RU369095"/>
    </source>
</evidence>
<dbReference type="GO" id="GO:1990247">
    <property type="term" value="F:N6-methyladenosine-containing RNA reader activity"/>
    <property type="evidence" value="ECO:0007669"/>
    <property type="project" value="UniProtKB-UniRule"/>
</dbReference>
<dbReference type="InterPro" id="IPR007275">
    <property type="entry name" value="YTH_domain"/>
</dbReference>
<dbReference type="GO" id="GO:0005737">
    <property type="term" value="C:cytoplasm"/>
    <property type="evidence" value="ECO:0007669"/>
    <property type="project" value="TreeGrafter"/>
</dbReference>
<dbReference type="AlphaFoldDB" id="A0AAD1Z9L0"/>
<dbReference type="PANTHER" id="PTHR12357">
    <property type="entry name" value="YTH YT521-B HOMOLOGY DOMAIN-CONTAINING"/>
    <property type="match status" value="1"/>
</dbReference>
<keyword evidence="4" id="KW-1185">Reference proteome</keyword>